<evidence type="ECO:0000259" key="1">
    <source>
        <dbReference type="Pfam" id="PF01869"/>
    </source>
</evidence>
<dbReference type="InterPro" id="IPR052519">
    <property type="entry name" value="Euk-type_GlcNAc_Kinase"/>
</dbReference>
<dbReference type="CDD" id="cd24082">
    <property type="entry name" value="ASKHA_NBD_GspK-like"/>
    <property type="match status" value="1"/>
</dbReference>
<evidence type="ECO:0000313" key="3">
    <source>
        <dbReference type="Proteomes" id="UP001467690"/>
    </source>
</evidence>
<dbReference type="Proteomes" id="UP001467690">
    <property type="component" value="Unassembled WGS sequence"/>
</dbReference>
<accession>A0ABV1RDQ0</accession>
<gene>
    <name evidence="2" type="ORF">ABS311_04125</name>
</gene>
<evidence type="ECO:0000313" key="2">
    <source>
        <dbReference type="EMBL" id="MER2491063.1"/>
    </source>
</evidence>
<dbReference type="Gene3D" id="3.30.420.40">
    <property type="match status" value="2"/>
</dbReference>
<dbReference type="PANTHER" id="PTHR43190">
    <property type="entry name" value="N-ACETYL-D-GLUCOSAMINE KINASE"/>
    <property type="match status" value="1"/>
</dbReference>
<dbReference type="PANTHER" id="PTHR43190:SF3">
    <property type="entry name" value="N-ACETYL-D-GLUCOSAMINE KINASE"/>
    <property type="match status" value="1"/>
</dbReference>
<sequence>MRSKVADQTYIIGVDGGGTKCRARLYSSQSGFLASGLSGPANPVRGLNNAMHSVVEACERAIQNSGIEDLPLSEVHVGLGLAGVNLETVNKKVLDWPHPFKSRYLTTDLHIACLGANDTDEGAVMIIGTGSCGLSVSQQKMVQLGGHGFPIGDYAGGAWIGFEAIRYVLRSLDGVAKNSKMNAEVLSQLDCKNATQIAEKMLHAKPSEFAALTPMVFDLAESGDEAAAHIIKQGAAQISALARKLLAEQPTRLSMIGGVSERIKNWLDEDVAYQIQPPIYQPDIGAVFFAQKHLDLSEK</sequence>
<proteinExistence type="predicted"/>
<protein>
    <submittedName>
        <fullName evidence="2">BadF/BadG/BcrA/BcrD ATPase family protein</fullName>
    </submittedName>
</protein>
<dbReference type="EMBL" id="JBELOE010000080">
    <property type="protein sequence ID" value="MER2491063.1"/>
    <property type="molecule type" value="Genomic_DNA"/>
</dbReference>
<organism evidence="2 3">
    <name type="scientific">Catenovulum sediminis</name>
    <dbReference type="NCBI Taxonomy" id="1740262"/>
    <lineage>
        <taxon>Bacteria</taxon>
        <taxon>Pseudomonadati</taxon>
        <taxon>Pseudomonadota</taxon>
        <taxon>Gammaproteobacteria</taxon>
        <taxon>Alteromonadales</taxon>
        <taxon>Alteromonadaceae</taxon>
        <taxon>Catenovulum</taxon>
    </lineage>
</organism>
<dbReference type="Pfam" id="PF01869">
    <property type="entry name" value="BcrAD_BadFG"/>
    <property type="match status" value="1"/>
</dbReference>
<dbReference type="RefSeq" id="WP_350400795.1">
    <property type="nucleotide sequence ID" value="NZ_JBELOE010000080.1"/>
</dbReference>
<dbReference type="InterPro" id="IPR002731">
    <property type="entry name" value="ATPase_BadF"/>
</dbReference>
<dbReference type="NCBIfam" id="NF046058">
    <property type="entry name" value="NagK_SO3507"/>
    <property type="match status" value="1"/>
</dbReference>
<feature type="domain" description="ATPase BadF/BadG/BcrA/BcrD type" evidence="1">
    <location>
        <begin position="12"/>
        <end position="290"/>
    </location>
</feature>
<dbReference type="InterPro" id="IPR043129">
    <property type="entry name" value="ATPase_NBD"/>
</dbReference>
<dbReference type="SUPFAM" id="SSF53067">
    <property type="entry name" value="Actin-like ATPase domain"/>
    <property type="match status" value="2"/>
</dbReference>
<name>A0ABV1RDQ0_9ALTE</name>
<reference evidence="2 3" key="1">
    <citation type="submission" date="2024-06" db="EMBL/GenBank/DDBJ databases">
        <authorList>
            <person name="Chen R.Y."/>
        </authorList>
    </citation>
    <scope>NUCLEOTIDE SEQUENCE [LARGE SCALE GENOMIC DNA]</scope>
    <source>
        <strain evidence="2 3">D2</strain>
    </source>
</reference>
<comment type="caution">
    <text evidence="2">The sequence shown here is derived from an EMBL/GenBank/DDBJ whole genome shotgun (WGS) entry which is preliminary data.</text>
</comment>
<keyword evidence="3" id="KW-1185">Reference proteome</keyword>